<dbReference type="PANTHER" id="PTHR43162">
    <property type="match status" value="1"/>
</dbReference>
<feature type="domain" description="NAD(P)-binding" evidence="1">
    <location>
        <begin position="7"/>
        <end position="180"/>
    </location>
</feature>
<evidence type="ECO:0000313" key="3">
    <source>
        <dbReference type="Proteomes" id="UP001601992"/>
    </source>
</evidence>
<protein>
    <submittedName>
        <fullName evidence="2">NAD(P)H-binding protein</fullName>
    </submittedName>
</protein>
<dbReference type="Pfam" id="PF13460">
    <property type="entry name" value="NAD_binding_10"/>
    <property type="match status" value="1"/>
</dbReference>
<dbReference type="InterPro" id="IPR036291">
    <property type="entry name" value="NAD(P)-bd_dom_sf"/>
</dbReference>
<dbReference type="PANTHER" id="PTHR43162:SF1">
    <property type="entry name" value="PRESTALK A DIFFERENTIATION PROTEIN A"/>
    <property type="match status" value="1"/>
</dbReference>
<sequence>MVTVVFGARGNVGRHVAAGLRSMGEQLRLTSRTPDAAGLPAGSQVVEADLESPETLPAALEGAQRVFLYAKPEGIDGFVAAAEAAGVQHVVLLSSGSVVHPGAPRNPIAQAHLAVESALEKSALAWTFIRPGMFATNTLWWWQKSIRDQGLVRVPYPDTRTAPVHEKDMAAIAVTAMTQPGHHHRAYTVWGPESLSIRQLLQHISVAIGREITLEVISDDQARTELANTMPSIGVDAVLAAWRAGTTTSPQVSTIVADVTGRPAHTFAQWAQDHASDFR</sequence>
<evidence type="ECO:0000313" key="2">
    <source>
        <dbReference type="EMBL" id="MFF3573040.1"/>
    </source>
</evidence>
<reference evidence="2 3" key="1">
    <citation type="submission" date="2024-10" db="EMBL/GenBank/DDBJ databases">
        <title>The Natural Products Discovery Center: Release of the First 8490 Sequenced Strains for Exploring Actinobacteria Biosynthetic Diversity.</title>
        <authorList>
            <person name="Kalkreuter E."/>
            <person name="Kautsar S.A."/>
            <person name="Yang D."/>
            <person name="Bader C.D."/>
            <person name="Teijaro C.N."/>
            <person name="Fluegel L."/>
            <person name="Davis C.M."/>
            <person name="Simpson J.R."/>
            <person name="Lauterbach L."/>
            <person name="Steele A.D."/>
            <person name="Gui C."/>
            <person name="Meng S."/>
            <person name="Li G."/>
            <person name="Viehrig K."/>
            <person name="Ye F."/>
            <person name="Su P."/>
            <person name="Kiefer A.F."/>
            <person name="Nichols A."/>
            <person name="Cepeda A.J."/>
            <person name="Yan W."/>
            <person name="Fan B."/>
            <person name="Jiang Y."/>
            <person name="Adhikari A."/>
            <person name="Zheng C.-J."/>
            <person name="Schuster L."/>
            <person name="Cowan T.M."/>
            <person name="Smanski M.J."/>
            <person name="Chevrette M.G."/>
            <person name="De Carvalho L.P.S."/>
            <person name="Shen B."/>
        </authorList>
    </citation>
    <scope>NUCLEOTIDE SEQUENCE [LARGE SCALE GENOMIC DNA]</scope>
    <source>
        <strain evidence="2 3">NPDC002593</strain>
    </source>
</reference>
<dbReference type="Gene3D" id="3.40.50.720">
    <property type="entry name" value="NAD(P)-binding Rossmann-like Domain"/>
    <property type="match status" value="1"/>
</dbReference>
<proteinExistence type="predicted"/>
<organism evidence="2 3">
    <name type="scientific">Nocardia jiangxiensis</name>
    <dbReference type="NCBI Taxonomy" id="282685"/>
    <lineage>
        <taxon>Bacteria</taxon>
        <taxon>Bacillati</taxon>
        <taxon>Actinomycetota</taxon>
        <taxon>Actinomycetes</taxon>
        <taxon>Mycobacteriales</taxon>
        <taxon>Nocardiaceae</taxon>
        <taxon>Nocardia</taxon>
    </lineage>
</organism>
<dbReference type="Proteomes" id="UP001601992">
    <property type="component" value="Unassembled WGS sequence"/>
</dbReference>
<dbReference type="InterPro" id="IPR051604">
    <property type="entry name" value="Ergot_Alk_Oxidoreductase"/>
</dbReference>
<comment type="caution">
    <text evidence="2">The sequence shown here is derived from an EMBL/GenBank/DDBJ whole genome shotgun (WGS) entry which is preliminary data.</text>
</comment>
<dbReference type="InterPro" id="IPR016040">
    <property type="entry name" value="NAD(P)-bd_dom"/>
</dbReference>
<keyword evidence="3" id="KW-1185">Reference proteome</keyword>
<gene>
    <name evidence="2" type="ORF">ACFYXQ_35280</name>
</gene>
<accession>A0ABW6S9Q6</accession>
<dbReference type="SUPFAM" id="SSF51735">
    <property type="entry name" value="NAD(P)-binding Rossmann-fold domains"/>
    <property type="match status" value="1"/>
</dbReference>
<evidence type="ECO:0000259" key="1">
    <source>
        <dbReference type="Pfam" id="PF13460"/>
    </source>
</evidence>
<name>A0ABW6S9Q6_9NOCA</name>
<dbReference type="EMBL" id="JBIAQY010000016">
    <property type="protein sequence ID" value="MFF3573040.1"/>
    <property type="molecule type" value="Genomic_DNA"/>
</dbReference>
<dbReference type="RefSeq" id="WP_387406262.1">
    <property type="nucleotide sequence ID" value="NZ_JBIAQY010000016.1"/>
</dbReference>